<keyword evidence="2" id="KW-0732">Signal</keyword>
<dbReference type="AlphaFoldDB" id="A0A8S0W3T3"/>
<accession>A0A8S0W3T3</accession>
<evidence type="ECO:0000313" key="4">
    <source>
        <dbReference type="Proteomes" id="UP000467700"/>
    </source>
</evidence>
<feature type="signal peptide" evidence="2">
    <location>
        <begin position="1"/>
        <end position="17"/>
    </location>
</feature>
<evidence type="ECO:0000256" key="1">
    <source>
        <dbReference type="SAM" id="MobiDB-lite"/>
    </source>
</evidence>
<dbReference type="EMBL" id="CACVBS010000032">
    <property type="protein sequence ID" value="CAA7261304.1"/>
    <property type="molecule type" value="Genomic_DNA"/>
</dbReference>
<feature type="compositionally biased region" description="Polar residues" evidence="1">
    <location>
        <begin position="112"/>
        <end position="134"/>
    </location>
</feature>
<evidence type="ECO:0000256" key="2">
    <source>
        <dbReference type="SAM" id="SignalP"/>
    </source>
</evidence>
<organism evidence="3 4">
    <name type="scientific">Cyclocybe aegerita</name>
    <name type="common">Black poplar mushroom</name>
    <name type="synonym">Agrocybe aegerita</name>
    <dbReference type="NCBI Taxonomy" id="1973307"/>
    <lineage>
        <taxon>Eukaryota</taxon>
        <taxon>Fungi</taxon>
        <taxon>Dikarya</taxon>
        <taxon>Basidiomycota</taxon>
        <taxon>Agaricomycotina</taxon>
        <taxon>Agaricomycetes</taxon>
        <taxon>Agaricomycetidae</taxon>
        <taxon>Agaricales</taxon>
        <taxon>Agaricineae</taxon>
        <taxon>Bolbitiaceae</taxon>
        <taxon>Cyclocybe</taxon>
    </lineage>
</organism>
<feature type="region of interest" description="Disordered" evidence="1">
    <location>
        <begin position="48"/>
        <end position="70"/>
    </location>
</feature>
<feature type="region of interest" description="Disordered" evidence="1">
    <location>
        <begin position="83"/>
        <end position="213"/>
    </location>
</feature>
<proteinExistence type="predicted"/>
<gene>
    <name evidence="3" type="ORF">AAE3_LOCUS3416</name>
</gene>
<reference evidence="3 4" key="1">
    <citation type="submission" date="2020-01" db="EMBL/GenBank/DDBJ databases">
        <authorList>
            <person name="Gupta K D."/>
        </authorList>
    </citation>
    <scope>NUCLEOTIDE SEQUENCE [LARGE SCALE GENOMIC DNA]</scope>
</reference>
<sequence>MKPLLFFVALSTSLALANPIPQFWTTHFPAPGGTDVDAGTTTCIATDWGVPTESPSESRSTTVEQATSRPTLSTTYHEYTCTPFTKSDTSREVTSTYQTTTTESATTRDPESSSTIAPDPSSTEVDPGTTTCITFTWPGDPSSTTETTAVPPTFPTVTEPTNTATRTTYTESGASRDVTSENPTITAPTIAPTLPPSHSESQTSESRYSTRNVSYTTGYTRTFSDNDPSYTRSISFTAATDARPMSHETGTVRTLTLSG</sequence>
<feature type="compositionally biased region" description="Low complexity" evidence="1">
    <location>
        <begin position="141"/>
        <end position="170"/>
    </location>
</feature>
<protein>
    <submittedName>
        <fullName evidence="3">Uncharacterized protein</fullName>
    </submittedName>
</protein>
<name>A0A8S0W3T3_CYCAE</name>
<comment type="caution">
    <text evidence="3">The sequence shown here is derived from an EMBL/GenBank/DDBJ whole genome shotgun (WGS) entry which is preliminary data.</text>
</comment>
<feature type="chain" id="PRO_5035942586" evidence="2">
    <location>
        <begin position="18"/>
        <end position="259"/>
    </location>
</feature>
<feature type="compositionally biased region" description="Polar residues" evidence="1">
    <location>
        <begin position="198"/>
        <end position="213"/>
    </location>
</feature>
<feature type="compositionally biased region" description="Low complexity" evidence="1">
    <location>
        <begin position="92"/>
        <end position="105"/>
    </location>
</feature>
<dbReference type="Proteomes" id="UP000467700">
    <property type="component" value="Unassembled WGS sequence"/>
</dbReference>
<evidence type="ECO:0000313" key="3">
    <source>
        <dbReference type="EMBL" id="CAA7261304.1"/>
    </source>
</evidence>
<dbReference type="OrthoDB" id="10522408at2759"/>
<feature type="compositionally biased region" description="Low complexity" evidence="1">
    <location>
        <begin position="50"/>
        <end position="64"/>
    </location>
</feature>
<feature type="compositionally biased region" description="Low complexity" evidence="1">
    <location>
        <begin position="183"/>
        <end position="192"/>
    </location>
</feature>
<keyword evidence="4" id="KW-1185">Reference proteome</keyword>